<dbReference type="InterPro" id="IPR011322">
    <property type="entry name" value="N-reg_PII-like_a/b"/>
</dbReference>
<dbReference type="EMBL" id="CP072648">
    <property type="protein sequence ID" value="QUW03948.1"/>
    <property type="molecule type" value="Genomic_DNA"/>
</dbReference>
<dbReference type="Proteomes" id="UP000676506">
    <property type="component" value="Chromosome 1"/>
</dbReference>
<dbReference type="Pfam" id="PF03091">
    <property type="entry name" value="CutA1"/>
    <property type="match status" value="1"/>
</dbReference>
<dbReference type="Gene3D" id="3.30.70.120">
    <property type="match status" value="1"/>
</dbReference>
<evidence type="ECO:0000256" key="1">
    <source>
        <dbReference type="ARBA" id="ARBA00010169"/>
    </source>
</evidence>
<accession>A0ABX8BAP6</accession>
<dbReference type="InterPro" id="IPR015867">
    <property type="entry name" value="N-reg_PII/ATP_PRibTrfase_C"/>
</dbReference>
<dbReference type="SUPFAM" id="SSF54913">
    <property type="entry name" value="GlnB-like"/>
    <property type="match status" value="1"/>
</dbReference>
<keyword evidence="3" id="KW-1185">Reference proteome</keyword>
<dbReference type="PANTHER" id="PTHR23419">
    <property type="entry name" value="DIVALENT CATION TOLERANCE CUTA-RELATED"/>
    <property type="match status" value="1"/>
</dbReference>
<comment type="similarity">
    <text evidence="1">Belongs to the CutA family.</text>
</comment>
<evidence type="ECO:0000313" key="3">
    <source>
        <dbReference type="Proteomes" id="UP000676506"/>
    </source>
</evidence>
<protein>
    <submittedName>
        <fullName evidence="2">Divalent-cation tolerance protein CutA</fullName>
    </submittedName>
</protein>
<dbReference type="InterPro" id="IPR004323">
    <property type="entry name" value="Ion_tolerance_CutA"/>
</dbReference>
<organism evidence="2 3">
    <name type="scientific">Chloracidobacterium validum</name>
    <dbReference type="NCBI Taxonomy" id="2821543"/>
    <lineage>
        <taxon>Bacteria</taxon>
        <taxon>Pseudomonadati</taxon>
        <taxon>Acidobacteriota</taxon>
        <taxon>Terriglobia</taxon>
        <taxon>Terriglobales</taxon>
        <taxon>Acidobacteriaceae</taxon>
        <taxon>Chloracidobacterium</taxon>
    </lineage>
</organism>
<evidence type="ECO:0000313" key="2">
    <source>
        <dbReference type="EMBL" id="QUW03948.1"/>
    </source>
</evidence>
<gene>
    <name evidence="2" type="ORF">J8C06_05320</name>
</gene>
<proteinExistence type="inferred from homology"/>
<name>A0ABX8BAP6_9BACT</name>
<reference evidence="2 3" key="1">
    <citation type="submission" date="2021-03" db="EMBL/GenBank/DDBJ databases">
        <title>Genomic and phenotypic characterization of Chloracidobacterium isolates provides evidence for multiple species.</title>
        <authorList>
            <person name="Saini M.K."/>
            <person name="Costas A.M.G."/>
            <person name="Tank M."/>
            <person name="Bryant D.A."/>
        </authorList>
    </citation>
    <scope>NUCLEOTIDE SEQUENCE [LARGE SCALE GENOMIC DNA]</scope>
    <source>
        <strain evidence="2 3">BV2-C</strain>
    </source>
</reference>
<dbReference type="PANTHER" id="PTHR23419:SF8">
    <property type="entry name" value="FI09726P"/>
    <property type="match status" value="1"/>
</dbReference>
<sequence>MWVVLVTTDTFESARELARLVVQARHAACVNIVPGITSVYQWEGLLREDAECLLILKTTAARYAALEAAIRAHHPYTTPEILALGSREVSPAYAAWVHQACGTEVTT</sequence>